<organism evidence="10 11">
    <name type="scientific">Amnibacterium kyonggiense</name>
    <dbReference type="NCBI Taxonomy" id="595671"/>
    <lineage>
        <taxon>Bacteria</taxon>
        <taxon>Bacillati</taxon>
        <taxon>Actinomycetota</taxon>
        <taxon>Actinomycetes</taxon>
        <taxon>Micrococcales</taxon>
        <taxon>Microbacteriaceae</taxon>
        <taxon>Amnibacterium</taxon>
    </lineage>
</organism>
<dbReference type="GO" id="GO:0044780">
    <property type="term" value="P:bacterial-type flagellum assembly"/>
    <property type="evidence" value="ECO:0007669"/>
    <property type="project" value="InterPro"/>
</dbReference>
<keyword evidence="6" id="KW-0975">Bacterial flagellum</keyword>
<evidence type="ECO:0000256" key="1">
    <source>
        <dbReference type="ARBA" id="ARBA00004365"/>
    </source>
</evidence>
<evidence type="ECO:0000313" key="11">
    <source>
        <dbReference type="Proteomes" id="UP000295344"/>
    </source>
</evidence>
<evidence type="ECO:0000256" key="2">
    <source>
        <dbReference type="ARBA" id="ARBA00004613"/>
    </source>
</evidence>
<evidence type="ECO:0000256" key="4">
    <source>
        <dbReference type="ARBA" id="ARBA00016244"/>
    </source>
</evidence>
<dbReference type="PANTHER" id="PTHR30033:SF1">
    <property type="entry name" value="FLAGELLAR HOOK-ASSOCIATED PROTEIN 1"/>
    <property type="match status" value="1"/>
</dbReference>
<evidence type="ECO:0000256" key="3">
    <source>
        <dbReference type="ARBA" id="ARBA00009677"/>
    </source>
</evidence>
<dbReference type="GO" id="GO:0005576">
    <property type="term" value="C:extracellular region"/>
    <property type="evidence" value="ECO:0007669"/>
    <property type="project" value="UniProtKB-SubCell"/>
</dbReference>
<dbReference type="Pfam" id="PF22638">
    <property type="entry name" value="FlgK_D1"/>
    <property type="match status" value="1"/>
</dbReference>
<feature type="domain" description="Flagellar basal-body/hook protein C-terminal" evidence="8">
    <location>
        <begin position="433"/>
        <end position="472"/>
    </location>
</feature>
<dbReference type="InterPro" id="IPR001444">
    <property type="entry name" value="Flag_bb_rod_N"/>
</dbReference>
<dbReference type="NCBIfam" id="TIGR02492">
    <property type="entry name" value="flgK_ends"/>
    <property type="match status" value="1"/>
</dbReference>
<dbReference type="SUPFAM" id="SSF64518">
    <property type="entry name" value="Phase 1 flagellin"/>
    <property type="match status" value="1"/>
</dbReference>
<protein>
    <recommendedName>
        <fullName evidence="4">Flagellar hook-associated protein 1</fullName>
    </recommendedName>
</protein>
<dbReference type="Pfam" id="PF06429">
    <property type="entry name" value="Flg_bbr_C"/>
    <property type="match status" value="1"/>
</dbReference>
<evidence type="ECO:0000256" key="6">
    <source>
        <dbReference type="ARBA" id="ARBA00023143"/>
    </source>
</evidence>
<comment type="similarity">
    <text evidence="3">Belongs to the flagella basal body rod proteins family.</text>
</comment>
<dbReference type="PANTHER" id="PTHR30033">
    <property type="entry name" value="FLAGELLAR HOOK-ASSOCIATED PROTEIN 1"/>
    <property type="match status" value="1"/>
</dbReference>
<dbReference type="EMBL" id="SOAM01000001">
    <property type="protein sequence ID" value="TDS80061.1"/>
    <property type="molecule type" value="Genomic_DNA"/>
</dbReference>
<comment type="caution">
    <text evidence="10">The sequence shown here is derived from an EMBL/GenBank/DDBJ whole genome shotgun (WGS) entry which is preliminary data.</text>
</comment>
<gene>
    <name evidence="10" type="ORF">CLV52_0614</name>
</gene>
<feature type="domain" description="Flagellar hook-associated protein FlgK helical" evidence="9">
    <location>
        <begin position="99"/>
        <end position="344"/>
    </location>
</feature>
<proteinExistence type="inferred from homology"/>
<dbReference type="RefSeq" id="WP_133764724.1">
    <property type="nucleotide sequence ID" value="NZ_BAAARP010000001.1"/>
</dbReference>
<dbReference type="InterPro" id="IPR053927">
    <property type="entry name" value="FlgK_helical"/>
</dbReference>
<evidence type="ECO:0000259" key="7">
    <source>
        <dbReference type="Pfam" id="PF00460"/>
    </source>
</evidence>
<dbReference type="InterPro" id="IPR002371">
    <property type="entry name" value="FlgK"/>
</dbReference>
<reference evidence="10 11" key="1">
    <citation type="submission" date="2019-03" db="EMBL/GenBank/DDBJ databases">
        <title>Genomic Encyclopedia of Archaeal and Bacterial Type Strains, Phase II (KMG-II): from individual species to whole genera.</title>
        <authorList>
            <person name="Goeker M."/>
        </authorList>
    </citation>
    <scope>NUCLEOTIDE SEQUENCE [LARGE SCALE GENOMIC DNA]</scope>
    <source>
        <strain evidence="10 11">DSM 24782</strain>
    </source>
</reference>
<keyword evidence="11" id="KW-1185">Reference proteome</keyword>
<feature type="domain" description="Flagellar basal body rod protein N-terminal" evidence="7">
    <location>
        <begin position="7"/>
        <end position="37"/>
    </location>
</feature>
<accession>A0A4R7FQJ8</accession>
<evidence type="ECO:0000259" key="8">
    <source>
        <dbReference type="Pfam" id="PF06429"/>
    </source>
</evidence>
<evidence type="ECO:0000259" key="9">
    <source>
        <dbReference type="Pfam" id="PF22638"/>
    </source>
</evidence>
<comment type="subcellular location">
    <subcellularLocation>
        <location evidence="1">Bacterial flagellum</location>
    </subcellularLocation>
    <subcellularLocation>
        <location evidence="2">Secreted</location>
    </subcellularLocation>
</comment>
<sequence>MSSFGGLSTAYTGLVAARKALEVTGQNVANANTEGYTRQRVDQSPMAQSVLATYFTQSSVGDGVVVTGVSRLNDAVVDARVNSTASSAAYWNASANAASAVETSLNEPGKNGLSQVMSDFWSSWQQMANNTGGSTAPAQALNLISQGNLVASTISAGYTAAAEAWTDARAAAASIVTTVNATAAKIADLNTSIRSLTAAGGNVNGLLDQRDAAVTQLAKLTGASTRGNADGSIDVIIGGNTLVSGSTTRQVALSGAGDFSAVASTPVKLAWDSPTGSAVSLDGGELAGRIAALQPADAGGSGTGGVYAEAAKAYDDAARSIADKVNAVHETGTTSAGTTGLDFFSYSATSPAALTLKVVPTSLAGIASADGTKGNLDNSVADRIAQLGAAADSPNAGWATYVSRVGGQSATAAARATTATTAATSATDAQTSVSGVDLDEETSNLVMYQHAYQASARVINTINDILDTLINMGAR</sequence>
<keyword evidence="10" id="KW-0282">Flagellum</keyword>
<dbReference type="InterPro" id="IPR010930">
    <property type="entry name" value="Flg_bb/hook_C_dom"/>
</dbReference>
<dbReference type="AlphaFoldDB" id="A0A4R7FQJ8"/>
<dbReference type="GO" id="GO:0009424">
    <property type="term" value="C:bacterial-type flagellum hook"/>
    <property type="evidence" value="ECO:0007669"/>
    <property type="project" value="InterPro"/>
</dbReference>
<keyword evidence="10" id="KW-0969">Cilium</keyword>
<keyword evidence="5" id="KW-0964">Secreted</keyword>
<dbReference type="Pfam" id="PF00460">
    <property type="entry name" value="Flg_bb_rod"/>
    <property type="match status" value="1"/>
</dbReference>
<dbReference type="Proteomes" id="UP000295344">
    <property type="component" value="Unassembled WGS sequence"/>
</dbReference>
<evidence type="ECO:0000256" key="5">
    <source>
        <dbReference type="ARBA" id="ARBA00022525"/>
    </source>
</evidence>
<dbReference type="GO" id="GO:0005198">
    <property type="term" value="F:structural molecule activity"/>
    <property type="evidence" value="ECO:0007669"/>
    <property type="project" value="InterPro"/>
</dbReference>
<dbReference type="OrthoDB" id="9802553at2"/>
<evidence type="ECO:0000313" key="10">
    <source>
        <dbReference type="EMBL" id="TDS80061.1"/>
    </source>
</evidence>
<name>A0A4R7FQJ8_9MICO</name>
<keyword evidence="10" id="KW-0966">Cell projection</keyword>